<feature type="transmembrane region" description="Helical" evidence="1">
    <location>
        <begin position="137"/>
        <end position="157"/>
    </location>
</feature>
<dbReference type="RefSeq" id="WP_215922298.1">
    <property type="nucleotide sequence ID" value="NZ_JAHKNI010000013.1"/>
</dbReference>
<accession>A0ABS6B9Z2</accession>
<keyword evidence="3" id="KW-1185">Reference proteome</keyword>
<reference evidence="2 3" key="1">
    <citation type="submission" date="2021-06" db="EMBL/GenBank/DDBJ databases">
        <title>Actinomycetes sequencing.</title>
        <authorList>
            <person name="Shan Q."/>
        </authorList>
    </citation>
    <scope>NUCLEOTIDE SEQUENCE [LARGE SCALE GENOMIC DNA]</scope>
    <source>
        <strain evidence="2 3">NEAU-G5</strain>
    </source>
</reference>
<sequence length="158" mass="16214">MLTTIAQVLATLAVLGNGIVYGTDVVAGLVTRSVNRQLDDRTMTIAAGWGHYYADRRMPFAGAGGVVTTVLTVVLAAIAGHGAAAITAGVALAALLIWLGIYTRIAKPINTAQTAAARSGVIPDNARALQNSWEAMLGYRIALQTIAVAGLCAAIALL</sequence>
<evidence type="ECO:0000256" key="1">
    <source>
        <dbReference type="SAM" id="Phobius"/>
    </source>
</evidence>
<proteinExistence type="predicted"/>
<dbReference type="EMBL" id="JAHKNI010000013">
    <property type="protein sequence ID" value="MBU3066236.1"/>
    <property type="molecule type" value="Genomic_DNA"/>
</dbReference>
<comment type="caution">
    <text evidence="2">The sequence shown here is derived from an EMBL/GenBank/DDBJ whole genome shotgun (WGS) entry which is preliminary data.</text>
</comment>
<feature type="transmembrane region" description="Helical" evidence="1">
    <location>
        <begin position="66"/>
        <end position="99"/>
    </location>
</feature>
<name>A0ABS6B9Z2_9NOCA</name>
<keyword evidence="1" id="KW-0812">Transmembrane</keyword>
<evidence type="ECO:0000313" key="3">
    <source>
        <dbReference type="Proteomes" id="UP000733379"/>
    </source>
</evidence>
<gene>
    <name evidence="2" type="ORF">KO481_32555</name>
</gene>
<keyword evidence="1" id="KW-1133">Transmembrane helix</keyword>
<evidence type="ECO:0000313" key="2">
    <source>
        <dbReference type="EMBL" id="MBU3066236.1"/>
    </source>
</evidence>
<keyword evidence="1" id="KW-0472">Membrane</keyword>
<dbReference type="Proteomes" id="UP000733379">
    <property type="component" value="Unassembled WGS sequence"/>
</dbReference>
<protein>
    <submittedName>
        <fullName evidence="2">DUF1772 domain-containing protein</fullName>
    </submittedName>
</protein>
<organism evidence="2 3">
    <name type="scientific">Nocardia albiluteola</name>
    <dbReference type="NCBI Taxonomy" id="2842303"/>
    <lineage>
        <taxon>Bacteria</taxon>
        <taxon>Bacillati</taxon>
        <taxon>Actinomycetota</taxon>
        <taxon>Actinomycetes</taxon>
        <taxon>Mycobacteriales</taxon>
        <taxon>Nocardiaceae</taxon>
        <taxon>Nocardia</taxon>
    </lineage>
</organism>